<dbReference type="InterPro" id="IPR013320">
    <property type="entry name" value="ConA-like_dom_sf"/>
</dbReference>
<organism evidence="8 9">
    <name type="scientific">Fusarium longipes</name>
    <dbReference type="NCBI Taxonomy" id="694270"/>
    <lineage>
        <taxon>Eukaryota</taxon>
        <taxon>Fungi</taxon>
        <taxon>Dikarya</taxon>
        <taxon>Ascomycota</taxon>
        <taxon>Pezizomycotina</taxon>
        <taxon>Sordariomycetes</taxon>
        <taxon>Hypocreomycetidae</taxon>
        <taxon>Hypocreales</taxon>
        <taxon>Nectriaceae</taxon>
        <taxon>Fusarium</taxon>
    </lineage>
</organism>
<dbReference type="Pfam" id="PF00622">
    <property type="entry name" value="SPRY"/>
    <property type="match status" value="1"/>
</dbReference>
<feature type="signal peptide" evidence="6">
    <location>
        <begin position="1"/>
        <end position="23"/>
    </location>
</feature>
<feature type="repeat" description="ANK" evidence="3">
    <location>
        <begin position="1304"/>
        <end position="1336"/>
    </location>
</feature>
<feature type="transmembrane region" description="Helical" evidence="5">
    <location>
        <begin position="64"/>
        <end position="83"/>
    </location>
</feature>
<name>A0A395T0N3_9HYPO</name>
<feature type="compositionally biased region" description="Polar residues" evidence="4">
    <location>
        <begin position="367"/>
        <end position="377"/>
    </location>
</feature>
<dbReference type="STRING" id="694270.A0A395T0N3"/>
<feature type="compositionally biased region" description="Basic and acidic residues" evidence="4">
    <location>
        <begin position="353"/>
        <end position="366"/>
    </location>
</feature>
<keyword evidence="6" id="KW-0732">Signal</keyword>
<reference evidence="8 9" key="1">
    <citation type="journal article" date="2018" name="PLoS Pathog.">
        <title>Evolution of structural diversity of trichothecenes, a family of toxins produced by plant pathogenic and entomopathogenic fungi.</title>
        <authorList>
            <person name="Proctor R.H."/>
            <person name="McCormick S.P."/>
            <person name="Kim H.S."/>
            <person name="Cardoza R.E."/>
            <person name="Stanley A.M."/>
            <person name="Lindo L."/>
            <person name="Kelly A."/>
            <person name="Brown D.W."/>
            <person name="Lee T."/>
            <person name="Vaughan M.M."/>
            <person name="Alexander N.J."/>
            <person name="Busman M."/>
            <person name="Gutierrez S."/>
        </authorList>
    </citation>
    <scope>NUCLEOTIDE SEQUENCE [LARGE SCALE GENOMIC DNA]</scope>
    <source>
        <strain evidence="8 9">NRRL 20695</strain>
    </source>
</reference>
<feature type="compositionally biased region" description="Basic and acidic residues" evidence="4">
    <location>
        <begin position="905"/>
        <end position="927"/>
    </location>
</feature>
<feature type="compositionally biased region" description="Acidic residues" evidence="4">
    <location>
        <begin position="928"/>
        <end position="940"/>
    </location>
</feature>
<keyword evidence="5" id="KW-0812">Transmembrane</keyword>
<feature type="region of interest" description="Disordered" evidence="4">
    <location>
        <begin position="189"/>
        <end position="208"/>
    </location>
</feature>
<feature type="transmembrane region" description="Helical" evidence="5">
    <location>
        <begin position="414"/>
        <end position="434"/>
    </location>
</feature>
<dbReference type="SUPFAM" id="SSF48403">
    <property type="entry name" value="Ankyrin repeat"/>
    <property type="match status" value="2"/>
</dbReference>
<feature type="transmembrane region" description="Helical" evidence="5">
    <location>
        <begin position="236"/>
        <end position="257"/>
    </location>
</feature>
<sequence>MRTITSFHLPLSLLLLFVAQTLAEDEDTDFLMNVFSDLGPVLALFGEQFARQFLSETFTAWDHIIFACVPLGIMTAIAGAIRVDGRGVLKAFIGRARENRAAAEIEYMSSTSAEVGELFNGKGIVRTMGQSKIAQFIIFPQSFRSHKKELRKTLGIHTLQSAADEDVLRKEVYHDELDMRIRKMFKFRSDSRQEEPEDGASGKGGTPKYWESLRYPNLQLNIAAKRITAMQRSIELHLAAFLAVLLQASLLAIAAVIPYQVEGFDQQPWGLPCYIGGSVLLFFGMLACSVAIERSTKEYKWFPTDLTTAAGTSNESEHSLSLFWVQGKQRVSDQEFDSYIIYAQNKDFVSTSSRKEDIKSKDKPDQNESSPGQENLGISKQTSLQYSDIRALTALLAGGAGFTIQFIGLRGLPWPVAVAHLGAIIIMAIIRALIRRRLGEDAQYYRVPSEHELDFLAAQLVETKCQTFQSLKKNPRPLHKVLSWRVDTAKHNNGTIYSFDFLGTNEFDEGNENRQNQHKRRLDRGVLNMEAQKVIAVRKRLGDLCEWETRAFKSALALVRSIERFLDEFMPGSIRGYRISWRIPLRKYRDKVGSVELKIIKGDTGWKINAGEVEAILSLWMSNLEADKMEQESDGKHTEWQRRKAGVALGVDYCRILGRKYDNGVLQRDLNWWVGNPAISEIGTERNQEVAGPRSGPDDGKITIGYTGTTNALESSTLLVQHSTAGLSTIAAQHLFTHFIWVVVDGYLPKDFLDQGSISINESVSIQPAKQLDFFRSKPGTGRRLRHNKLTQLALHGEKEGLGVQSDILLCLIPVLSIKDCLPNDATLQLDLPKLSDQRNWSKVIPRYTGLLKFVENSIGRDFEDYLGLAVVVYALDLAYLMILDNENMGYGKSSQPDITPGQRTDSRHSDQSERSDDSEQSQHQESSEDSEGSEYSDDLENLERSVVSRTSEYQHTKLKRYALQESDDSRELLTHLSKSFPKVIEKLSKFYMLQGRGDFLSKLECMHSQVAENIWSEPGGMAGFMKQIWSELGGMTGFVKKIWFTKAHYDSHDTHKIELRTLQGKDLERRDIFGWTVLHYAAACPYGTIPEDQENNTPDDQKPSLIDTLKRNRPGRWWLDNFGRSPVHVASLTGNVQFLNILLASLQDDDVQSALESKGRDGMTPVHLAIRGGHKNCIQVMMQQPCFSRVEIKEDAWQRSPVHLAIAQGQYECCKALINDKRLQFNPNTLDALGKSIFSYLNENDQKQKEVGAILLKKHSKRFDNTDREGKSVWHHAIRFLSPPSIRILRADHGSTINSSNNEKLTPLHLAVLLNNDKMVQRLLHLGATPSINLAKDKSPLMLACNHGRTRMVYDMLEKEEQAAKDQDVERKTALHYAVESKDCKDSDREMIVRRLVKAMKSEKVDVGDQDSLTPLHIACINSNTSAASILLDSNADPTAQDKNGRNALHHAILAWQQDGEKVTESMKKITKKLLEKTPTCMNAPDNDDDTPLTRVCKEGRPLDFISLVVELSNQGNSKLDPNQGDGDYDEPPLSWACEYGHTEIVRILLSAKNLNLNKRAGYRAFTPLHFALMSQSLEIIQLLISDERFELDSSAVDKDEPNFAEFALSRYKECLTVLLLHEKTRLAIFSTTGWEQIFRKYSGSDVIVWDAIERAICEDKNAVKFPVHSLAQLGRSDKIQSLRVSGKNVCELDQDGWTPADIAGRYGHKNLEAFLRPHEPTRDIDTSPYREPSTFISLFDRPKIVQSKRSSHDGCLDNILVEILHPLQKRNTCALGFCQSYVPESHLPGWHEGSFAYHGDDGKLFVSQNYGTRQSTDETFEEGDIVGCGLNLETGQGYRTKNGVLLGSSPEFQHRKFSTGKFYPCIGTRTFASGDEFQVRVNLRSSPEYPFCYKGPYNGLLLRDQWQESTE</sequence>
<evidence type="ECO:0000256" key="5">
    <source>
        <dbReference type="SAM" id="Phobius"/>
    </source>
</evidence>
<feature type="compositionally biased region" description="Polar residues" evidence="4">
    <location>
        <begin position="893"/>
        <end position="904"/>
    </location>
</feature>
<dbReference type="InterPro" id="IPR001870">
    <property type="entry name" value="B30.2/SPRY"/>
</dbReference>
<dbReference type="CDD" id="cd12885">
    <property type="entry name" value="SPRY_RanBP_like"/>
    <property type="match status" value="1"/>
</dbReference>
<dbReference type="InterPro" id="IPR003877">
    <property type="entry name" value="SPRY_dom"/>
</dbReference>
<feature type="domain" description="B30.2/SPRY" evidence="7">
    <location>
        <begin position="1695"/>
        <end position="1890"/>
    </location>
</feature>
<dbReference type="OrthoDB" id="194358at2759"/>
<keyword evidence="9" id="KW-1185">Reference proteome</keyword>
<keyword evidence="5" id="KW-0472">Membrane</keyword>
<evidence type="ECO:0000256" key="1">
    <source>
        <dbReference type="ARBA" id="ARBA00022737"/>
    </source>
</evidence>
<feature type="chain" id="PRO_5017453196" evidence="6">
    <location>
        <begin position="24"/>
        <end position="1913"/>
    </location>
</feature>
<dbReference type="SMART" id="SM00248">
    <property type="entry name" value="ANK"/>
    <property type="match status" value="14"/>
</dbReference>
<dbReference type="PANTHER" id="PTHR24198">
    <property type="entry name" value="ANKYRIN REPEAT AND PROTEIN KINASE DOMAIN-CONTAINING PROTEIN"/>
    <property type="match status" value="1"/>
</dbReference>
<proteinExistence type="predicted"/>
<keyword evidence="2 3" id="KW-0040">ANK repeat</keyword>
<comment type="caution">
    <text evidence="8">The sequence shown here is derived from an EMBL/GenBank/DDBJ whole genome shotgun (WGS) entry which is preliminary data.</text>
</comment>
<dbReference type="SMART" id="SM00449">
    <property type="entry name" value="SPRY"/>
    <property type="match status" value="1"/>
</dbReference>
<feature type="transmembrane region" description="Helical" evidence="5">
    <location>
        <begin position="269"/>
        <end position="292"/>
    </location>
</feature>
<dbReference type="Gene3D" id="1.25.40.20">
    <property type="entry name" value="Ankyrin repeat-containing domain"/>
    <property type="match status" value="4"/>
</dbReference>
<dbReference type="EMBL" id="PXOG01000071">
    <property type="protein sequence ID" value="RGP78251.1"/>
    <property type="molecule type" value="Genomic_DNA"/>
</dbReference>
<keyword evidence="1" id="KW-0677">Repeat</keyword>
<feature type="repeat" description="ANK" evidence="3">
    <location>
        <begin position="1412"/>
        <end position="1444"/>
    </location>
</feature>
<dbReference type="InterPro" id="IPR036770">
    <property type="entry name" value="Ankyrin_rpt-contain_sf"/>
</dbReference>
<accession>A0A395T0N3</accession>
<evidence type="ECO:0000313" key="8">
    <source>
        <dbReference type="EMBL" id="RGP78251.1"/>
    </source>
</evidence>
<dbReference type="Proteomes" id="UP000266234">
    <property type="component" value="Unassembled WGS sequence"/>
</dbReference>
<feature type="region of interest" description="Disordered" evidence="4">
    <location>
        <begin position="353"/>
        <end position="377"/>
    </location>
</feature>
<feature type="repeat" description="ANK" evidence="3">
    <location>
        <begin position="1162"/>
        <end position="1184"/>
    </location>
</feature>
<protein>
    <submittedName>
        <fullName evidence="8">Serine threonine-phosphatase 6 regulatory ankyrin repeat subunit a</fullName>
    </submittedName>
</protein>
<dbReference type="InterPro" id="IPR002110">
    <property type="entry name" value="Ankyrin_rpt"/>
</dbReference>
<dbReference type="Gene3D" id="2.60.120.920">
    <property type="match status" value="1"/>
</dbReference>
<feature type="region of interest" description="Disordered" evidence="4">
    <location>
        <begin position="893"/>
        <end position="940"/>
    </location>
</feature>
<dbReference type="SUPFAM" id="SSF49899">
    <property type="entry name" value="Concanavalin A-like lectins/glucanases"/>
    <property type="match status" value="1"/>
</dbReference>
<gene>
    <name evidence="8" type="ORF">FLONG3_3566</name>
</gene>
<dbReference type="PROSITE" id="PS50297">
    <property type="entry name" value="ANK_REP_REGION"/>
    <property type="match status" value="3"/>
</dbReference>
<evidence type="ECO:0000256" key="6">
    <source>
        <dbReference type="SAM" id="SignalP"/>
    </source>
</evidence>
<evidence type="ECO:0000256" key="2">
    <source>
        <dbReference type="ARBA" id="ARBA00023043"/>
    </source>
</evidence>
<dbReference type="PANTHER" id="PTHR24198:SF165">
    <property type="entry name" value="ANKYRIN REPEAT-CONTAINING PROTEIN-RELATED"/>
    <property type="match status" value="1"/>
</dbReference>
<keyword evidence="5" id="KW-1133">Transmembrane helix</keyword>
<dbReference type="InterPro" id="IPR043136">
    <property type="entry name" value="B30.2/SPRY_sf"/>
</dbReference>
<dbReference type="Pfam" id="PF12796">
    <property type="entry name" value="Ank_2"/>
    <property type="match status" value="4"/>
</dbReference>
<feature type="repeat" description="ANK" evidence="3">
    <location>
        <begin position="1123"/>
        <end position="1155"/>
    </location>
</feature>
<evidence type="ECO:0000256" key="3">
    <source>
        <dbReference type="PROSITE-ProRule" id="PRU00023"/>
    </source>
</evidence>
<dbReference type="PROSITE" id="PS50188">
    <property type="entry name" value="B302_SPRY"/>
    <property type="match status" value="1"/>
</dbReference>
<evidence type="ECO:0000256" key="4">
    <source>
        <dbReference type="SAM" id="MobiDB-lite"/>
    </source>
</evidence>
<dbReference type="InterPro" id="IPR044736">
    <property type="entry name" value="Gid1/RanBPM/SPLA_SPRY"/>
</dbReference>
<evidence type="ECO:0000313" key="9">
    <source>
        <dbReference type="Proteomes" id="UP000266234"/>
    </source>
</evidence>
<evidence type="ECO:0000259" key="7">
    <source>
        <dbReference type="PROSITE" id="PS50188"/>
    </source>
</evidence>
<dbReference type="PROSITE" id="PS50088">
    <property type="entry name" value="ANK_REPEAT"/>
    <property type="match status" value="4"/>
</dbReference>